<accession>A0A1T4SZM5</accession>
<dbReference type="EMBL" id="FUWZ01000003">
    <property type="protein sequence ID" value="SKA33645.1"/>
    <property type="molecule type" value="Genomic_DNA"/>
</dbReference>
<dbReference type="SUPFAM" id="SSF51206">
    <property type="entry name" value="cAMP-binding domain-like"/>
    <property type="match status" value="1"/>
</dbReference>
<evidence type="ECO:0000259" key="1">
    <source>
        <dbReference type="PROSITE" id="PS50042"/>
    </source>
</evidence>
<keyword evidence="2" id="KW-0418">Kinase</keyword>
<gene>
    <name evidence="2" type="ORF">SAMN04488128_103872</name>
</gene>
<dbReference type="SMART" id="SM00100">
    <property type="entry name" value="cNMP"/>
    <property type="match status" value="1"/>
</dbReference>
<dbReference type="CDD" id="cd00038">
    <property type="entry name" value="CAP_ED"/>
    <property type="match status" value="1"/>
</dbReference>
<dbReference type="AlphaFoldDB" id="A0A1T4SZM5"/>
<protein>
    <submittedName>
        <fullName evidence="2">cAMP-binding domain of CRP or a regulatory subunit of cAMP-dependent protein kinases</fullName>
    </submittedName>
</protein>
<dbReference type="InterPro" id="IPR014710">
    <property type="entry name" value="RmlC-like_jellyroll"/>
</dbReference>
<name>A0A1T4SZM5_9BACT</name>
<evidence type="ECO:0000313" key="2">
    <source>
        <dbReference type="EMBL" id="SKA33645.1"/>
    </source>
</evidence>
<dbReference type="OrthoDB" id="663011at2"/>
<dbReference type="Pfam" id="PF00027">
    <property type="entry name" value="cNMP_binding"/>
    <property type="match status" value="1"/>
</dbReference>
<keyword evidence="3" id="KW-1185">Reference proteome</keyword>
<dbReference type="GO" id="GO:0016301">
    <property type="term" value="F:kinase activity"/>
    <property type="evidence" value="ECO:0007669"/>
    <property type="project" value="UniProtKB-KW"/>
</dbReference>
<organism evidence="2 3">
    <name type="scientific">Chitinophaga eiseniae</name>
    <dbReference type="NCBI Taxonomy" id="634771"/>
    <lineage>
        <taxon>Bacteria</taxon>
        <taxon>Pseudomonadati</taxon>
        <taxon>Bacteroidota</taxon>
        <taxon>Chitinophagia</taxon>
        <taxon>Chitinophagales</taxon>
        <taxon>Chitinophagaceae</taxon>
        <taxon>Chitinophaga</taxon>
    </lineage>
</organism>
<reference evidence="3" key="1">
    <citation type="submission" date="2017-02" db="EMBL/GenBank/DDBJ databases">
        <authorList>
            <person name="Varghese N."/>
            <person name="Submissions S."/>
        </authorList>
    </citation>
    <scope>NUCLEOTIDE SEQUENCE [LARGE SCALE GENOMIC DNA]</scope>
    <source>
        <strain evidence="3">DSM 22224</strain>
    </source>
</reference>
<keyword evidence="2" id="KW-0808">Transferase</keyword>
<sequence length="189" mass="22504">MQRMYDFLRQQVNISEEDWRIFSACFEPKTYPAKTFYLQAGETENYLTFVDSGVVRFYVENANGDETTVGFGFDGWFMCVYSSFYTREPSRYYGETITETRLWRIHHDDLRRMYDQLRIVDRIGRLATEQMLLLKSARELSLLTKTAEERYLDLLRLAPQLFRYVPLKHLASYIGITPQALSRIRKRIS</sequence>
<dbReference type="Gene3D" id="2.60.120.10">
    <property type="entry name" value="Jelly Rolls"/>
    <property type="match status" value="1"/>
</dbReference>
<dbReference type="Proteomes" id="UP000190367">
    <property type="component" value="Unassembled WGS sequence"/>
</dbReference>
<dbReference type="PROSITE" id="PS50042">
    <property type="entry name" value="CNMP_BINDING_3"/>
    <property type="match status" value="1"/>
</dbReference>
<proteinExistence type="predicted"/>
<dbReference type="STRING" id="634771.SAMN04488128_103872"/>
<dbReference type="RefSeq" id="WP_078671197.1">
    <property type="nucleotide sequence ID" value="NZ_FUWZ01000003.1"/>
</dbReference>
<dbReference type="InterPro" id="IPR018490">
    <property type="entry name" value="cNMP-bd_dom_sf"/>
</dbReference>
<feature type="domain" description="Cyclic nucleotide-binding" evidence="1">
    <location>
        <begin position="26"/>
        <end position="113"/>
    </location>
</feature>
<evidence type="ECO:0000313" key="3">
    <source>
        <dbReference type="Proteomes" id="UP000190367"/>
    </source>
</evidence>
<dbReference type="InterPro" id="IPR000595">
    <property type="entry name" value="cNMP-bd_dom"/>
</dbReference>